<evidence type="ECO:0000256" key="2">
    <source>
        <dbReference type="ARBA" id="ARBA00023015"/>
    </source>
</evidence>
<dbReference type="SUPFAM" id="SSF46785">
    <property type="entry name" value="Winged helix' DNA-binding domain"/>
    <property type="match status" value="1"/>
</dbReference>
<dbReference type="InterPro" id="IPR050950">
    <property type="entry name" value="HTH-type_LysR_regulators"/>
</dbReference>
<dbReference type="SUPFAM" id="SSF53850">
    <property type="entry name" value="Periplasmic binding protein-like II"/>
    <property type="match status" value="1"/>
</dbReference>
<dbReference type="FunFam" id="1.10.10.10:FF:000001">
    <property type="entry name" value="LysR family transcriptional regulator"/>
    <property type="match status" value="1"/>
</dbReference>
<dbReference type="GO" id="GO:0003700">
    <property type="term" value="F:DNA-binding transcription factor activity"/>
    <property type="evidence" value="ECO:0007669"/>
    <property type="project" value="InterPro"/>
</dbReference>
<evidence type="ECO:0000256" key="4">
    <source>
        <dbReference type="ARBA" id="ARBA00023163"/>
    </source>
</evidence>
<dbReference type="Gene3D" id="1.10.10.10">
    <property type="entry name" value="Winged helix-like DNA-binding domain superfamily/Winged helix DNA-binding domain"/>
    <property type="match status" value="1"/>
</dbReference>
<reference evidence="6 7" key="1">
    <citation type="submission" date="2020-08" db="EMBL/GenBank/DDBJ databases">
        <title>Genome sequence of Diaphorobacter ruginosibacter DSM 27467T.</title>
        <authorList>
            <person name="Hyun D.-W."/>
            <person name="Bae J.-W."/>
        </authorList>
    </citation>
    <scope>NUCLEOTIDE SEQUENCE [LARGE SCALE GENOMIC DNA]</scope>
    <source>
        <strain evidence="6 7">DSM 27467</strain>
    </source>
</reference>
<evidence type="ECO:0000256" key="1">
    <source>
        <dbReference type="ARBA" id="ARBA00009437"/>
    </source>
</evidence>
<dbReference type="EMBL" id="CP060714">
    <property type="protein sequence ID" value="QNN57270.1"/>
    <property type="molecule type" value="Genomic_DNA"/>
</dbReference>
<dbReference type="InterPro" id="IPR005119">
    <property type="entry name" value="LysR_subst-bd"/>
</dbReference>
<dbReference type="InterPro" id="IPR036390">
    <property type="entry name" value="WH_DNA-bd_sf"/>
</dbReference>
<keyword evidence="3" id="KW-0238">DNA-binding</keyword>
<dbReference type="KEGG" id="drg:H9K76_22925"/>
<protein>
    <submittedName>
        <fullName evidence="6">LysR family transcriptional regulator</fullName>
    </submittedName>
</protein>
<dbReference type="Pfam" id="PF00126">
    <property type="entry name" value="HTH_1"/>
    <property type="match status" value="1"/>
</dbReference>
<dbReference type="GO" id="GO:0003677">
    <property type="term" value="F:DNA binding"/>
    <property type="evidence" value="ECO:0007669"/>
    <property type="project" value="UniProtKB-KW"/>
</dbReference>
<dbReference type="Gene3D" id="3.40.190.290">
    <property type="match status" value="1"/>
</dbReference>
<organism evidence="6 7">
    <name type="scientific">Diaphorobacter ruginosibacter</name>
    <dbReference type="NCBI Taxonomy" id="1715720"/>
    <lineage>
        <taxon>Bacteria</taxon>
        <taxon>Pseudomonadati</taxon>
        <taxon>Pseudomonadota</taxon>
        <taxon>Betaproteobacteria</taxon>
        <taxon>Burkholderiales</taxon>
        <taxon>Comamonadaceae</taxon>
        <taxon>Diaphorobacter</taxon>
    </lineage>
</organism>
<dbReference type="PRINTS" id="PR00039">
    <property type="entry name" value="HTHLYSR"/>
</dbReference>
<proteinExistence type="inferred from homology"/>
<sequence length="323" mass="35875">MHDPELQSGLALARRLRLQQLAIFTKVIESGSVLAASRELAMTQPAISKSIQDLEQQLGVTLFERSKKGMALTDVGRQFEHHAKLMLSQLRYLSEDLASWKSGTAGHLIVGTLIAASATMLPNALGMLRRIAPQVVVTVKVGANSTLYPMLLKGDVDIVLGILPEDASVFLPDRRGLSSLRHVPLYEEGLNVVVSAQHPLARRRRPVSLAELHDLEWIVPTRDSATYRAVLKFFREQQLPMPEHVIESVSILTNLELIVQWNMVCIMPSSVARRFEALGLVKVLAFDHLSEATSMGYTIRSDREQSVIVQSFIRALREASAQE</sequence>
<evidence type="ECO:0000256" key="3">
    <source>
        <dbReference type="ARBA" id="ARBA00023125"/>
    </source>
</evidence>
<feature type="domain" description="HTH lysR-type" evidence="5">
    <location>
        <begin position="16"/>
        <end position="73"/>
    </location>
</feature>
<dbReference type="Pfam" id="PF03466">
    <property type="entry name" value="LysR_substrate"/>
    <property type="match status" value="1"/>
</dbReference>
<dbReference type="PANTHER" id="PTHR30419">
    <property type="entry name" value="HTH-TYPE TRANSCRIPTIONAL REGULATOR YBHD"/>
    <property type="match status" value="1"/>
</dbReference>
<dbReference type="InterPro" id="IPR000847">
    <property type="entry name" value="LysR_HTH_N"/>
</dbReference>
<dbReference type="PROSITE" id="PS50931">
    <property type="entry name" value="HTH_LYSR"/>
    <property type="match status" value="1"/>
</dbReference>
<evidence type="ECO:0000259" key="5">
    <source>
        <dbReference type="PROSITE" id="PS50931"/>
    </source>
</evidence>
<dbReference type="AlphaFoldDB" id="A0A7G9RNU5"/>
<dbReference type="GO" id="GO:0005829">
    <property type="term" value="C:cytosol"/>
    <property type="evidence" value="ECO:0007669"/>
    <property type="project" value="TreeGrafter"/>
</dbReference>
<keyword evidence="7" id="KW-1185">Reference proteome</keyword>
<keyword evidence="4" id="KW-0804">Transcription</keyword>
<evidence type="ECO:0000313" key="6">
    <source>
        <dbReference type="EMBL" id="QNN57270.1"/>
    </source>
</evidence>
<dbReference type="PANTHER" id="PTHR30419:SF8">
    <property type="entry name" value="NITROGEN ASSIMILATION TRANSCRIPTIONAL ACTIVATOR-RELATED"/>
    <property type="match status" value="1"/>
</dbReference>
<dbReference type="RefSeq" id="WP_187597535.1">
    <property type="nucleotide sequence ID" value="NZ_CP060714.1"/>
</dbReference>
<dbReference type="InterPro" id="IPR036388">
    <property type="entry name" value="WH-like_DNA-bd_sf"/>
</dbReference>
<dbReference type="Proteomes" id="UP000515811">
    <property type="component" value="Chromosome"/>
</dbReference>
<gene>
    <name evidence="6" type="ORF">H9K76_22925</name>
</gene>
<keyword evidence="2" id="KW-0805">Transcription regulation</keyword>
<evidence type="ECO:0000313" key="7">
    <source>
        <dbReference type="Proteomes" id="UP000515811"/>
    </source>
</evidence>
<name>A0A7G9RNU5_9BURK</name>
<comment type="similarity">
    <text evidence="1">Belongs to the LysR transcriptional regulatory family.</text>
</comment>
<accession>A0A7G9RNU5</accession>